<protein>
    <submittedName>
        <fullName evidence="1">Uncharacterized protein</fullName>
    </submittedName>
</protein>
<evidence type="ECO:0000313" key="2">
    <source>
        <dbReference type="Proteomes" id="UP000828941"/>
    </source>
</evidence>
<name>A0ACB9KWX8_BAUVA</name>
<accession>A0ACB9KWX8</accession>
<organism evidence="1 2">
    <name type="scientific">Bauhinia variegata</name>
    <name type="common">Purple orchid tree</name>
    <name type="synonym">Phanera variegata</name>
    <dbReference type="NCBI Taxonomy" id="167791"/>
    <lineage>
        <taxon>Eukaryota</taxon>
        <taxon>Viridiplantae</taxon>
        <taxon>Streptophyta</taxon>
        <taxon>Embryophyta</taxon>
        <taxon>Tracheophyta</taxon>
        <taxon>Spermatophyta</taxon>
        <taxon>Magnoliopsida</taxon>
        <taxon>eudicotyledons</taxon>
        <taxon>Gunneridae</taxon>
        <taxon>Pentapetalae</taxon>
        <taxon>rosids</taxon>
        <taxon>fabids</taxon>
        <taxon>Fabales</taxon>
        <taxon>Fabaceae</taxon>
        <taxon>Cercidoideae</taxon>
        <taxon>Cercideae</taxon>
        <taxon>Bauhiniinae</taxon>
        <taxon>Bauhinia</taxon>
    </lineage>
</organism>
<dbReference type="EMBL" id="CM039438">
    <property type="protein sequence ID" value="KAI4301649.1"/>
    <property type="molecule type" value="Genomic_DNA"/>
</dbReference>
<sequence>MLVRYMYPTYQNQVLPGVTYVDLYVGVLSMTRKQNHRPACVKGLRWINLSAVQHVENLFALVSKASIKSHTSRATDVEIQHDGQDDITGKGGRFKWLKNDTFRAVFVNTVAAAVALLWCNTYDVLRQ</sequence>
<comment type="caution">
    <text evidence="1">The sequence shown here is derived from an EMBL/GenBank/DDBJ whole genome shotgun (WGS) entry which is preliminary data.</text>
</comment>
<proteinExistence type="predicted"/>
<evidence type="ECO:0000313" key="1">
    <source>
        <dbReference type="EMBL" id="KAI4301649.1"/>
    </source>
</evidence>
<gene>
    <name evidence="1" type="ORF">L6164_034905</name>
</gene>
<dbReference type="Proteomes" id="UP000828941">
    <property type="component" value="Chromosome 13"/>
</dbReference>
<keyword evidence="2" id="KW-1185">Reference proteome</keyword>
<reference evidence="1 2" key="1">
    <citation type="journal article" date="2022" name="DNA Res.">
        <title>Chromosomal-level genome assembly of the orchid tree Bauhinia variegata (Leguminosae; Cercidoideae) supports the allotetraploid origin hypothesis of Bauhinia.</title>
        <authorList>
            <person name="Zhong Y."/>
            <person name="Chen Y."/>
            <person name="Zheng D."/>
            <person name="Pang J."/>
            <person name="Liu Y."/>
            <person name="Luo S."/>
            <person name="Meng S."/>
            <person name="Qian L."/>
            <person name="Wei D."/>
            <person name="Dai S."/>
            <person name="Zhou R."/>
        </authorList>
    </citation>
    <scope>NUCLEOTIDE SEQUENCE [LARGE SCALE GENOMIC DNA]</scope>
    <source>
        <strain evidence="1">BV-YZ2020</strain>
    </source>
</reference>